<evidence type="ECO:0000313" key="4">
    <source>
        <dbReference type="Proteomes" id="UP001277761"/>
    </source>
</evidence>
<feature type="domain" description="ATPase AAA-type core" evidence="1">
    <location>
        <begin position="190"/>
        <end position="330"/>
    </location>
</feature>
<dbReference type="Pfam" id="PF00004">
    <property type="entry name" value="AAA"/>
    <property type="match status" value="1"/>
</dbReference>
<dbReference type="Proteomes" id="UP001277761">
    <property type="component" value="Unassembled WGS sequence"/>
</dbReference>
<keyword evidence="4" id="KW-1185">Reference proteome</keyword>
<evidence type="ECO:0000259" key="2">
    <source>
        <dbReference type="Pfam" id="PF19347"/>
    </source>
</evidence>
<proteinExistence type="predicted"/>
<feature type="domain" description="DUF5925" evidence="2">
    <location>
        <begin position="68"/>
        <end position="178"/>
    </location>
</feature>
<reference evidence="3 4" key="1">
    <citation type="submission" date="2023-11" db="EMBL/GenBank/DDBJ databases">
        <authorList>
            <person name="Xu M."/>
            <person name="Jiang T."/>
        </authorList>
    </citation>
    <scope>NUCLEOTIDE SEQUENCE [LARGE SCALE GENOMIC DNA]</scope>
    <source>
        <strain evidence="3 4">SD</strain>
    </source>
</reference>
<dbReference type="Pfam" id="PF19347">
    <property type="entry name" value="DUF5925"/>
    <property type="match status" value="1"/>
</dbReference>
<gene>
    <name evidence="3" type="ORF">SK069_11000</name>
</gene>
<dbReference type="RefSeq" id="WP_319954278.1">
    <property type="nucleotide sequence ID" value="NZ_JAXAVX010000004.1"/>
</dbReference>
<protein>
    <submittedName>
        <fullName evidence="3">DUF5925 domain-containing protein</fullName>
    </submittedName>
</protein>
<dbReference type="InterPro" id="IPR045969">
    <property type="entry name" value="DUF5925"/>
</dbReference>
<organism evidence="3 4">
    <name type="scientific">Patulibacter brassicae</name>
    <dbReference type="NCBI Taxonomy" id="1705717"/>
    <lineage>
        <taxon>Bacteria</taxon>
        <taxon>Bacillati</taxon>
        <taxon>Actinomycetota</taxon>
        <taxon>Thermoleophilia</taxon>
        <taxon>Solirubrobacterales</taxon>
        <taxon>Patulibacteraceae</taxon>
        <taxon>Patulibacter</taxon>
    </lineage>
</organism>
<accession>A0ABU4VJY9</accession>
<sequence length="381" mass="40457">MTAPLATDTAAPRRDDVRMRAPLATNDLYGESGWVDQLLMELAADRALRHLRAGRREARTRPGMPFVDAQLLASFEDDAGWTCVADLGDVLARVECRGRSVLVTTAAATRPSAAAAVTTLLGELAPDPAPERATVPVAFWSSGERGGRCTRRDVDGLSWAAVEHGYAASTRRALGELVAARAPGAGRLLLWHGAPGTGKTTALRALADAWRSWCRIHVVTDPDVLLAGGRAAYLTDVAMGEDDIDDGEPEDRDRGDHDVRWRLLVLEDAGELIGQDAPDRTGQAVSRLLNLSDGLLGQGLRTLVLITTNESVGALHPAIRRPGRCWATVAFEPLSSQEAGAWLAAQGSDARVAGPATLAELHGVLAGEAPPRARPFGFVAE</sequence>
<evidence type="ECO:0000313" key="3">
    <source>
        <dbReference type="EMBL" id="MDX8152123.1"/>
    </source>
</evidence>
<dbReference type="SUPFAM" id="SSF52540">
    <property type="entry name" value="P-loop containing nucleoside triphosphate hydrolases"/>
    <property type="match status" value="1"/>
</dbReference>
<dbReference type="InterPro" id="IPR003959">
    <property type="entry name" value="ATPase_AAA_core"/>
</dbReference>
<name>A0ABU4VJY9_9ACTN</name>
<dbReference type="InterPro" id="IPR027417">
    <property type="entry name" value="P-loop_NTPase"/>
</dbReference>
<dbReference type="Gene3D" id="3.40.50.300">
    <property type="entry name" value="P-loop containing nucleotide triphosphate hydrolases"/>
    <property type="match status" value="1"/>
</dbReference>
<comment type="caution">
    <text evidence="3">The sequence shown here is derived from an EMBL/GenBank/DDBJ whole genome shotgun (WGS) entry which is preliminary data.</text>
</comment>
<dbReference type="EMBL" id="JAXAVX010000004">
    <property type="protein sequence ID" value="MDX8152123.1"/>
    <property type="molecule type" value="Genomic_DNA"/>
</dbReference>
<evidence type="ECO:0000259" key="1">
    <source>
        <dbReference type="Pfam" id="PF00004"/>
    </source>
</evidence>